<dbReference type="Proteomes" id="UP000499080">
    <property type="component" value="Unassembled WGS sequence"/>
</dbReference>
<accession>A0A4Y2QBZ0</accession>
<reference evidence="2 3" key="1">
    <citation type="journal article" date="2019" name="Sci. Rep.">
        <title>Orb-weaving spider Araneus ventricosus genome elucidates the spidroin gene catalogue.</title>
        <authorList>
            <person name="Kono N."/>
            <person name="Nakamura H."/>
            <person name="Ohtoshi R."/>
            <person name="Moran D.A.P."/>
            <person name="Shinohara A."/>
            <person name="Yoshida Y."/>
            <person name="Fujiwara M."/>
            <person name="Mori M."/>
            <person name="Tomita M."/>
            <person name="Arakawa K."/>
        </authorList>
    </citation>
    <scope>NUCLEOTIDE SEQUENCE [LARGE SCALE GENOMIC DNA]</scope>
</reference>
<gene>
    <name evidence="2" type="ORF">AVEN_392_1</name>
</gene>
<protein>
    <submittedName>
        <fullName evidence="2">Uncharacterized protein</fullName>
    </submittedName>
</protein>
<name>A0A4Y2QBZ0_ARAVE</name>
<organism evidence="2 3">
    <name type="scientific">Araneus ventricosus</name>
    <name type="common">Orbweaver spider</name>
    <name type="synonym">Epeira ventricosa</name>
    <dbReference type="NCBI Taxonomy" id="182803"/>
    <lineage>
        <taxon>Eukaryota</taxon>
        <taxon>Metazoa</taxon>
        <taxon>Ecdysozoa</taxon>
        <taxon>Arthropoda</taxon>
        <taxon>Chelicerata</taxon>
        <taxon>Arachnida</taxon>
        <taxon>Araneae</taxon>
        <taxon>Araneomorphae</taxon>
        <taxon>Entelegynae</taxon>
        <taxon>Araneoidea</taxon>
        <taxon>Araneidae</taxon>
        <taxon>Araneus</taxon>
    </lineage>
</organism>
<proteinExistence type="predicted"/>
<evidence type="ECO:0000313" key="2">
    <source>
        <dbReference type="EMBL" id="GBN60147.1"/>
    </source>
</evidence>
<feature type="region of interest" description="Disordered" evidence="1">
    <location>
        <begin position="35"/>
        <end position="65"/>
    </location>
</feature>
<dbReference type="EMBL" id="BGPR01219871">
    <property type="protein sequence ID" value="GBN60147.1"/>
    <property type="molecule type" value="Genomic_DNA"/>
</dbReference>
<sequence>RPSHRERVWYTDASGTKEHCSLPLSVEAECGRVSPSIGGLGNSPVKIAASRQPKAQETESVERRG</sequence>
<feature type="compositionally biased region" description="Basic and acidic residues" evidence="1">
    <location>
        <begin position="54"/>
        <end position="65"/>
    </location>
</feature>
<keyword evidence="3" id="KW-1185">Reference proteome</keyword>
<feature type="non-terminal residue" evidence="2">
    <location>
        <position position="1"/>
    </location>
</feature>
<comment type="caution">
    <text evidence="2">The sequence shown here is derived from an EMBL/GenBank/DDBJ whole genome shotgun (WGS) entry which is preliminary data.</text>
</comment>
<evidence type="ECO:0000313" key="3">
    <source>
        <dbReference type="Proteomes" id="UP000499080"/>
    </source>
</evidence>
<dbReference type="AlphaFoldDB" id="A0A4Y2QBZ0"/>
<evidence type="ECO:0000256" key="1">
    <source>
        <dbReference type="SAM" id="MobiDB-lite"/>
    </source>
</evidence>